<keyword evidence="1" id="KW-0238">DNA-binding</keyword>
<feature type="domain" description="Transcriptional regulator SgrR N-terminal HTH" evidence="3">
    <location>
        <begin position="7"/>
        <end position="118"/>
    </location>
</feature>
<evidence type="ECO:0000313" key="4">
    <source>
        <dbReference type="EMBL" id="HAC6986825.1"/>
    </source>
</evidence>
<feature type="domain" description="Solute-binding protein family 5" evidence="2">
    <location>
        <begin position="168"/>
        <end position="308"/>
    </location>
</feature>
<dbReference type="GO" id="GO:1904680">
    <property type="term" value="F:peptide transmembrane transporter activity"/>
    <property type="evidence" value="ECO:0007669"/>
    <property type="project" value="TreeGrafter"/>
</dbReference>
<sequence length="562" mass="65376">MSIKSSRLNDLYIRLQRRFHPEKDVFVKVSDIAEVLGCTSRNVRLVLPEMADHGWIQWFPASGRGKQSRLVFLRSSEQISQNEIREMLESGRLAEMLTLIEGDTTELENQIYQHLGTVIEGESKIVRVPWYRSLDRLEPWKPQRRTERHLLRQCFSGLTRYDDELKRVVPDLAHHWVKNDTATQWDFYLRSGLKFSDGSPLQASDIEKCLNAMCRSPVFSRIYSGIEKIQVIDRQRLIFTLKTPDIHFADLLSHTSALIYGMNKGKVIFSGHWLVKSHDDFNLVMKVNPWYHGLRPVIDEVNIMRIESDILDMGRIQVFYQGMSSGESEVSQARIERGSCFLVVDGNGRFAEEEDRVFLNHVLQPVDILKNSSHRKKMNLALSVAQGLLPGWYHRILDIVPPIRHQMYRELTLATFEQPELAKHAEGIVSILERYGIKCRVVTRSFQEFFSTPPADIDLWLTNFVLDDANDCSLNNWLQSDPILERCGNGWKKEKSQVAKEIRSGEIACEKALEKLVRQFTFSRWFIPLVYHRVDHEQIRHNSAFSNELGWVNFSDAWFDIR</sequence>
<evidence type="ECO:0008006" key="6">
    <source>
        <dbReference type="Google" id="ProtNLM"/>
    </source>
</evidence>
<name>A0A5I5UX38_SALET</name>
<dbReference type="InterPro" id="IPR039424">
    <property type="entry name" value="SBP_5"/>
</dbReference>
<dbReference type="Gene3D" id="3.40.190.10">
    <property type="entry name" value="Periplasmic binding protein-like II"/>
    <property type="match status" value="1"/>
</dbReference>
<dbReference type="PANTHER" id="PTHR30290">
    <property type="entry name" value="PERIPLASMIC BINDING COMPONENT OF ABC TRANSPORTER"/>
    <property type="match status" value="1"/>
</dbReference>
<reference evidence="5" key="2">
    <citation type="submission" date="2018-07" db="EMBL/GenBank/DDBJ databases">
        <authorList>
            <consortium name="NCBI Pathogen Detection Project"/>
        </authorList>
    </citation>
    <scope>NUCLEOTIDE SEQUENCE</scope>
    <source>
        <strain evidence="5">Salmonella enterica</strain>
    </source>
</reference>
<reference evidence="5" key="1">
    <citation type="journal article" date="2018" name="Genome Biol.">
        <title>SKESA: strategic k-mer extension for scrupulous assemblies.</title>
        <authorList>
            <person name="Souvorov A."/>
            <person name="Agarwala R."/>
            <person name="Lipman D.J."/>
        </authorList>
    </citation>
    <scope>NUCLEOTIDE SEQUENCE</scope>
    <source>
        <strain evidence="5">Salmonella enterica</strain>
    </source>
</reference>
<dbReference type="Pfam" id="PF00496">
    <property type="entry name" value="SBP_bac_5"/>
    <property type="match status" value="1"/>
</dbReference>
<evidence type="ECO:0000259" key="2">
    <source>
        <dbReference type="Pfam" id="PF00496"/>
    </source>
</evidence>
<organism evidence="5">
    <name type="scientific">Salmonella enterica subsp. enterica serovar Napoli</name>
    <dbReference type="NCBI Taxonomy" id="1151001"/>
    <lineage>
        <taxon>Bacteria</taxon>
        <taxon>Pseudomonadati</taxon>
        <taxon>Pseudomonadota</taxon>
        <taxon>Gammaproteobacteria</taxon>
        <taxon>Enterobacterales</taxon>
        <taxon>Enterobacteriaceae</taxon>
        <taxon>Salmonella</taxon>
    </lineage>
</organism>
<dbReference type="Pfam" id="PF12793">
    <property type="entry name" value="SgrR_N"/>
    <property type="match status" value="1"/>
</dbReference>
<dbReference type="EMBL" id="DAAMKA010000001">
    <property type="protein sequence ID" value="HAC6986825.1"/>
    <property type="molecule type" value="Genomic_DNA"/>
</dbReference>
<dbReference type="SUPFAM" id="SSF53850">
    <property type="entry name" value="Periplasmic binding protein-like II"/>
    <property type="match status" value="1"/>
</dbReference>
<accession>A0A5I5UX38</accession>
<evidence type="ECO:0000256" key="1">
    <source>
        <dbReference type="ARBA" id="ARBA00023125"/>
    </source>
</evidence>
<dbReference type="InterPro" id="IPR025370">
    <property type="entry name" value="SgrR_HTH_N"/>
</dbReference>
<gene>
    <name evidence="4" type="ORF">G0E06_00900</name>
    <name evidence="5" type="ORF">G9X08_000158</name>
</gene>
<evidence type="ECO:0000259" key="3">
    <source>
        <dbReference type="Pfam" id="PF12793"/>
    </source>
</evidence>
<dbReference type="GO" id="GO:0015833">
    <property type="term" value="P:peptide transport"/>
    <property type="evidence" value="ECO:0007669"/>
    <property type="project" value="TreeGrafter"/>
</dbReference>
<dbReference type="InterPro" id="IPR000914">
    <property type="entry name" value="SBP_5_dom"/>
</dbReference>
<evidence type="ECO:0000313" key="5">
    <source>
        <dbReference type="EMBL" id="HAF7182784.1"/>
    </source>
</evidence>
<dbReference type="PANTHER" id="PTHR30290:SF72">
    <property type="entry name" value="HTH-TYPE TRANSCRIPTIONAL REGULATOR SGRR"/>
    <property type="match status" value="1"/>
</dbReference>
<protein>
    <recommendedName>
        <fullName evidence="6">SgrR family transcriptional regulator</fullName>
    </recommendedName>
</protein>
<dbReference type="GO" id="GO:0003677">
    <property type="term" value="F:DNA binding"/>
    <property type="evidence" value="ECO:0007669"/>
    <property type="project" value="UniProtKB-KW"/>
</dbReference>
<proteinExistence type="predicted"/>
<dbReference type="AlphaFoldDB" id="A0A5I5UX38"/>
<comment type="caution">
    <text evidence="5">The sequence shown here is derived from an EMBL/GenBank/DDBJ whole genome shotgun (WGS) entry which is preliminary data.</text>
</comment>
<dbReference type="EMBL" id="DAAWBK010000002">
    <property type="protein sequence ID" value="HAF7182784.1"/>
    <property type="molecule type" value="Genomic_DNA"/>
</dbReference>